<feature type="compositionally biased region" description="Low complexity" evidence="1">
    <location>
        <begin position="204"/>
        <end position="213"/>
    </location>
</feature>
<sequence>MGAIGRETRFFVIGSVVLVGVAITGYYVWRRRRFGRPSTRRRRRSVKVVAQPPINAPTPPESADVSTAKSSSSFASLRRPTKSLDKEWEQVSVGPLSDESESIVDCSMADRVRTPLPSSRRREQLSVPNTDSASDNFDFCPVIPRSPTRQEDLSSGQTGASPAQNRPTPTTTPPQKKPSPPATVTPVAPPATASTPLPKPSVLPSPDTLSPSTPQSPLPTTAPPSVGNYSAPSTPASSTSRRKTSEPESSLRAMCDCRISRDIDLELFDDNSLFTTDMKFTPTPTTVYPISFEKHEPPNLTIPVSETEKTALAPSAMKRYHPPGAKESILTAFRPVLNSLVYANKHAFVVHELCDNYQYLE</sequence>
<reference evidence="3" key="1">
    <citation type="journal article" date="2013" name="Genetics">
        <title>The draft genome and transcriptome of Panagrellus redivivus are shaped by the harsh demands of a free-living lifestyle.</title>
        <authorList>
            <person name="Srinivasan J."/>
            <person name="Dillman A.R."/>
            <person name="Macchietto M.G."/>
            <person name="Heikkinen L."/>
            <person name="Lakso M."/>
            <person name="Fracchia K.M."/>
            <person name="Antoshechkin I."/>
            <person name="Mortazavi A."/>
            <person name="Wong G."/>
            <person name="Sternberg P.W."/>
        </authorList>
    </citation>
    <scope>NUCLEOTIDE SEQUENCE [LARGE SCALE GENOMIC DNA]</scope>
    <source>
        <strain evidence="3">MT8872</strain>
    </source>
</reference>
<evidence type="ECO:0000313" key="3">
    <source>
        <dbReference type="Proteomes" id="UP000492821"/>
    </source>
</evidence>
<organism evidence="3 4">
    <name type="scientific">Panagrellus redivivus</name>
    <name type="common">Microworm</name>
    <dbReference type="NCBI Taxonomy" id="6233"/>
    <lineage>
        <taxon>Eukaryota</taxon>
        <taxon>Metazoa</taxon>
        <taxon>Ecdysozoa</taxon>
        <taxon>Nematoda</taxon>
        <taxon>Chromadorea</taxon>
        <taxon>Rhabditida</taxon>
        <taxon>Tylenchina</taxon>
        <taxon>Panagrolaimomorpha</taxon>
        <taxon>Panagrolaimoidea</taxon>
        <taxon>Panagrolaimidae</taxon>
        <taxon>Panagrellus</taxon>
    </lineage>
</organism>
<feature type="region of interest" description="Disordered" evidence="1">
    <location>
        <begin position="40"/>
        <end position="251"/>
    </location>
</feature>
<keyword evidence="2" id="KW-0472">Membrane</keyword>
<dbReference type="Proteomes" id="UP000492821">
    <property type="component" value="Unassembled WGS sequence"/>
</dbReference>
<reference evidence="4" key="2">
    <citation type="submission" date="2020-10" db="UniProtKB">
        <authorList>
            <consortium name="WormBaseParasite"/>
        </authorList>
    </citation>
    <scope>IDENTIFICATION</scope>
</reference>
<evidence type="ECO:0000256" key="2">
    <source>
        <dbReference type="SAM" id="Phobius"/>
    </source>
</evidence>
<keyword evidence="2" id="KW-0812">Transmembrane</keyword>
<feature type="compositionally biased region" description="Pro residues" evidence="1">
    <location>
        <begin position="170"/>
        <end position="189"/>
    </location>
</feature>
<feature type="transmembrane region" description="Helical" evidence="2">
    <location>
        <begin position="12"/>
        <end position="29"/>
    </location>
</feature>
<feature type="compositionally biased region" description="Polar residues" evidence="1">
    <location>
        <begin position="126"/>
        <end position="135"/>
    </location>
</feature>
<keyword evidence="2" id="KW-1133">Transmembrane helix</keyword>
<name>A0A7E4VDD9_PANRE</name>
<accession>A0A7E4VDD9</accession>
<feature type="compositionally biased region" description="Low complexity" evidence="1">
    <location>
        <begin position="223"/>
        <end position="239"/>
    </location>
</feature>
<dbReference type="WBParaSite" id="Pan_g19131.t1">
    <property type="protein sequence ID" value="Pan_g19131.t1"/>
    <property type="gene ID" value="Pan_g19131"/>
</dbReference>
<evidence type="ECO:0000256" key="1">
    <source>
        <dbReference type="SAM" id="MobiDB-lite"/>
    </source>
</evidence>
<dbReference type="AlphaFoldDB" id="A0A7E4VDD9"/>
<proteinExistence type="predicted"/>
<protein>
    <submittedName>
        <fullName evidence="4">Flocculation protein FLO11-like</fullName>
    </submittedName>
</protein>
<evidence type="ECO:0000313" key="4">
    <source>
        <dbReference type="WBParaSite" id="Pan_g19131.t1"/>
    </source>
</evidence>
<feature type="compositionally biased region" description="Low complexity" evidence="1">
    <location>
        <begin position="62"/>
        <end position="76"/>
    </location>
</feature>
<keyword evidence="3" id="KW-1185">Reference proteome</keyword>